<feature type="compositionally biased region" description="Low complexity" evidence="1">
    <location>
        <begin position="327"/>
        <end position="344"/>
    </location>
</feature>
<feature type="compositionally biased region" description="Polar residues" evidence="1">
    <location>
        <begin position="145"/>
        <end position="156"/>
    </location>
</feature>
<feature type="compositionally biased region" description="Low complexity" evidence="1">
    <location>
        <begin position="1120"/>
        <end position="1136"/>
    </location>
</feature>
<feature type="compositionally biased region" description="Polar residues" evidence="1">
    <location>
        <begin position="403"/>
        <end position="435"/>
    </location>
</feature>
<feature type="compositionally biased region" description="Low complexity" evidence="1">
    <location>
        <begin position="197"/>
        <end position="210"/>
    </location>
</feature>
<feature type="compositionally biased region" description="Polar residues" evidence="1">
    <location>
        <begin position="286"/>
        <end position="304"/>
    </location>
</feature>
<evidence type="ECO:0000313" key="3">
    <source>
        <dbReference type="Proteomes" id="UP001152087"/>
    </source>
</evidence>
<feature type="compositionally biased region" description="Polar residues" evidence="1">
    <location>
        <begin position="345"/>
        <end position="365"/>
    </location>
</feature>
<feature type="compositionally biased region" description="Low complexity" evidence="1">
    <location>
        <begin position="469"/>
        <end position="478"/>
    </location>
</feature>
<feature type="compositionally biased region" description="Low complexity" evidence="1">
    <location>
        <begin position="381"/>
        <end position="402"/>
    </location>
</feature>
<evidence type="ECO:0000313" key="2">
    <source>
        <dbReference type="EMBL" id="KAJ4176654.1"/>
    </source>
</evidence>
<name>A0A9W8QSZ0_9HYPO</name>
<feature type="compositionally biased region" description="Low complexity" evidence="1">
    <location>
        <begin position="157"/>
        <end position="173"/>
    </location>
</feature>
<feature type="compositionally biased region" description="Low complexity" evidence="1">
    <location>
        <begin position="1192"/>
        <end position="1205"/>
    </location>
</feature>
<feature type="compositionally biased region" description="Polar residues" evidence="1">
    <location>
        <begin position="174"/>
        <end position="196"/>
    </location>
</feature>
<feature type="region of interest" description="Disordered" evidence="1">
    <location>
        <begin position="578"/>
        <end position="599"/>
    </location>
</feature>
<accession>A0A9W8QSZ0</accession>
<feature type="compositionally biased region" description="Low complexity" evidence="1">
    <location>
        <begin position="305"/>
        <end position="317"/>
    </location>
</feature>
<keyword evidence="3" id="KW-1185">Reference proteome</keyword>
<feature type="compositionally biased region" description="Polar residues" evidence="1">
    <location>
        <begin position="479"/>
        <end position="500"/>
    </location>
</feature>
<comment type="caution">
    <text evidence="2">The sequence shown here is derived from an EMBL/GenBank/DDBJ whole genome shotgun (WGS) entry which is preliminary data.</text>
</comment>
<reference evidence="2" key="1">
    <citation type="submission" date="2022-09" db="EMBL/GenBank/DDBJ databases">
        <title>Fusarium specimens isolated from Avocado Roots.</title>
        <authorList>
            <person name="Stajich J."/>
            <person name="Roper C."/>
            <person name="Heimlech-Rivalta G."/>
        </authorList>
    </citation>
    <scope>NUCLEOTIDE SEQUENCE</scope>
    <source>
        <strain evidence="2">A02</strain>
    </source>
</reference>
<feature type="compositionally biased region" description="Polar residues" evidence="1">
    <location>
        <begin position="71"/>
        <end position="121"/>
    </location>
</feature>
<evidence type="ECO:0000256" key="1">
    <source>
        <dbReference type="SAM" id="MobiDB-lite"/>
    </source>
</evidence>
<sequence length="1439" mass="151346">MSSLSVSGSQEGTSAGTLSSWLTSSVSGTIPGQPGNTNTIPGQSDSTDTETDQPSNTSTNTNTNTIPGPDDSNTVPGPTGTATSGQSGSIETETGTASIPSGVISETTLPGTETGSTRPANTETTLTGTETGPSGTETGTVTGPAGTQTGTETGSAGTKTEPGTQGTETGPSTVAGTETNSAGTQTGSPNTETGSAGTETDFTGTETGPTHSDNTETGVTTDTGASNTGTGISVTESNPTQPSGTETGPSAPTGTETRTETGSVGTQSDSTGTETGFSGTETGPTQPGNTETASSGTEGSVTHPTGTETGSATETAGPSGTETSSAGNEGSGTQSGTTETGATEPASSGTETAPTQPGNTDMASSGTETGTETGPNQPSNTETGATETEPSGTETGSSTTESNPTQPGTTEGVTSETGPSTETGPAGTETASSGTEAEPTQPGATETATSGSASVTSDIPPSTTSAGVPTTLPPTTTTSGQSESYASTVTVPPENWSPTCASGHPEWTTNTWITTTSEGSTEQTVVPVIVGSKECDDDGSGLILFGFPPVTGVWFKFPGFPGFSFPCIQTFITKCNVPPKSEKDDDDDDDDDKSSTACSETSTASDCLVACTTYTGPVDAEITPDCTTTCTKTHTGCSVTGVTSTTTEAEGCSATGGGEECAECSDELLYTMDGSLGRDVADENPFVEKRWSSPEANQINKDNKLGNCYIPASVPITFPQYPEGNDVFLYEQAIKKSGSSPLRLIDRWYFWERRNDNRGCYLTVNGPKPSNQYFGGKPLPAPDAANYKEKAPSIDHIFEKSFLKDFWWSITPSNGRGQSIRGTKPSQPAQQISCDDLIYYGSAMSSPFGSQPNNAQDMEFVKDVFNTYPGAKKNPGGQEHQQIQPLDAHFLDDFIGVDAWTNEAKGFATTPQNIRKKVREGVNKVINWQTLSLAQMEGEVNKQIEIIDKLFVGVQLANQPHSHEAMIRQNLRVYKALLDMDKNARDCLQDPAVVDNKWSFAERYKTFMENRFTGTETHSINQAIAQAFAAMPGRIQQDLNDCKTAMQNKINGNTQWNVQQKATQEKIWRQKWSILNSRYNTLVARAAGQGTTTINVAWDWDIGNIPKKRDEVEEGPSCKVASTTTESATTLSTVVSRSETESDPTSTGQPLTRCDNDDECKDWNCDEGKTATCATVVLLPGFKICQCEGDDPSSTTSSAPEPTNTGEGKGCLSNNECEMDCEEGKEPTCFHWPFNPDNAFGTCVCRLIPTTTETPTPTTTSTTSTSTTPRKTVTVTAEPDPTPTAYCDVYAAGLFWYVEITRIDGWSDDEGAKLKDEEGGCGAMTGWHWYGETEKWGTSVAFNLPFTIKAGCVERAIVSAGGPKLECDTHPTWEITDKKLSKGDAKMAMAAQMLKPDEPSFPDLYQEAVEESEEKYGTVTVTDLYTPVVWSQPTSSVTH</sequence>
<feature type="region of interest" description="Disordered" evidence="1">
    <location>
        <begin position="1190"/>
        <end position="1209"/>
    </location>
</feature>
<feature type="compositionally biased region" description="Low complexity" evidence="1">
    <location>
        <begin position="55"/>
        <end position="65"/>
    </location>
</feature>
<dbReference type="EMBL" id="JAOQAV010000166">
    <property type="protein sequence ID" value="KAJ4176654.1"/>
    <property type="molecule type" value="Genomic_DNA"/>
</dbReference>
<protein>
    <submittedName>
        <fullName evidence="2">Uncharacterized protein</fullName>
    </submittedName>
</protein>
<dbReference type="Proteomes" id="UP001152087">
    <property type="component" value="Unassembled WGS sequence"/>
</dbReference>
<feature type="region of interest" description="Disordered" evidence="1">
    <location>
        <begin position="1108"/>
        <end position="1151"/>
    </location>
</feature>
<feature type="compositionally biased region" description="Polar residues" evidence="1">
    <location>
        <begin position="211"/>
        <end position="269"/>
    </location>
</feature>
<organism evidence="2 3">
    <name type="scientific">Fusarium falciforme</name>
    <dbReference type="NCBI Taxonomy" id="195108"/>
    <lineage>
        <taxon>Eukaryota</taxon>
        <taxon>Fungi</taxon>
        <taxon>Dikarya</taxon>
        <taxon>Ascomycota</taxon>
        <taxon>Pezizomycotina</taxon>
        <taxon>Sordariomycetes</taxon>
        <taxon>Hypocreomycetidae</taxon>
        <taxon>Hypocreales</taxon>
        <taxon>Nectriaceae</taxon>
        <taxon>Fusarium</taxon>
        <taxon>Fusarium solani species complex</taxon>
    </lineage>
</organism>
<feature type="compositionally biased region" description="Low complexity" evidence="1">
    <location>
        <begin position="270"/>
        <end position="285"/>
    </location>
</feature>
<feature type="compositionally biased region" description="Polar residues" evidence="1">
    <location>
        <begin position="442"/>
        <end position="468"/>
    </location>
</feature>
<gene>
    <name evidence="2" type="ORF">NW755_014291</name>
</gene>
<feature type="compositionally biased region" description="Low complexity" evidence="1">
    <location>
        <begin position="122"/>
        <end position="143"/>
    </location>
</feature>
<feature type="compositionally biased region" description="Polar residues" evidence="1">
    <location>
        <begin position="1"/>
        <end position="46"/>
    </location>
</feature>
<proteinExistence type="predicted"/>
<feature type="region of interest" description="Disordered" evidence="1">
    <location>
        <begin position="1"/>
        <end position="511"/>
    </location>
</feature>